<protein>
    <submittedName>
        <fullName evidence="3">Uncharacterized protein LOC106162037 isoform X1</fullName>
    </submittedName>
</protein>
<dbReference type="AlphaFoldDB" id="A0A2R2MTT0"/>
<feature type="region of interest" description="Disordered" evidence="1">
    <location>
        <begin position="29"/>
        <end position="55"/>
    </location>
</feature>
<organism evidence="2 3">
    <name type="scientific">Lingula anatina</name>
    <name type="common">Brachiopod</name>
    <name type="synonym">Lingula unguis</name>
    <dbReference type="NCBI Taxonomy" id="7574"/>
    <lineage>
        <taxon>Eukaryota</taxon>
        <taxon>Metazoa</taxon>
        <taxon>Spiralia</taxon>
        <taxon>Lophotrochozoa</taxon>
        <taxon>Brachiopoda</taxon>
        <taxon>Linguliformea</taxon>
        <taxon>Lingulata</taxon>
        <taxon>Lingulida</taxon>
        <taxon>Linguloidea</taxon>
        <taxon>Lingulidae</taxon>
        <taxon>Lingula</taxon>
    </lineage>
</organism>
<name>A0A2R2MTT0_LINAN</name>
<feature type="compositionally biased region" description="Polar residues" evidence="1">
    <location>
        <begin position="46"/>
        <end position="55"/>
    </location>
</feature>
<proteinExistence type="predicted"/>
<dbReference type="RefSeq" id="XP_023933422.1">
    <property type="nucleotide sequence ID" value="XM_024077654.1"/>
</dbReference>
<accession>A0A2R2MTT0</accession>
<dbReference type="GeneID" id="106162037"/>
<feature type="compositionally biased region" description="Polar residues" evidence="1">
    <location>
        <begin position="115"/>
        <end position="132"/>
    </location>
</feature>
<feature type="compositionally biased region" description="Basic and acidic residues" evidence="1">
    <location>
        <begin position="241"/>
        <end position="253"/>
    </location>
</feature>
<feature type="compositionally biased region" description="Low complexity" evidence="1">
    <location>
        <begin position="102"/>
        <end position="111"/>
    </location>
</feature>
<evidence type="ECO:0000256" key="1">
    <source>
        <dbReference type="SAM" id="MobiDB-lite"/>
    </source>
</evidence>
<feature type="compositionally biased region" description="Polar residues" evidence="1">
    <location>
        <begin position="171"/>
        <end position="182"/>
    </location>
</feature>
<keyword evidence="2" id="KW-1185">Reference proteome</keyword>
<sequence>MPEGQFLQCTETHTVGVLMGCCASKYKKISPRQDDSPRGKPPAQGENKSQHSVQEVNETQNIVNTEAGTIYPFMGNACACTTHVNVCPTICGNGYTLLNTTARSPTPRATPLRQEGNSNGVPNGNASQSTPIQEPEPSHEDTVVKGTQDDPARNPTPRGTPSGRGGNSNGVPNGNASQSTPIQEPEPSRENTPVKGIQDDPARSPTSRATPPEGEGNSNGGSMGNASQSRVPTPAPIQESEPNHDNTHVKSALDDPGMIMSMAEFHFDLQLL</sequence>
<evidence type="ECO:0000313" key="2">
    <source>
        <dbReference type="Proteomes" id="UP000085678"/>
    </source>
</evidence>
<feature type="compositionally biased region" description="Basic and acidic residues" evidence="1">
    <location>
        <begin position="136"/>
        <end position="152"/>
    </location>
</feature>
<evidence type="ECO:0000313" key="3">
    <source>
        <dbReference type="RefSeq" id="XP_023933422.1"/>
    </source>
</evidence>
<feature type="region of interest" description="Disordered" evidence="1">
    <location>
        <begin position="102"/>
        <end position="255"/>
    </location>
</feature>
<dbReference type="Proteomes" id="UP000085678">
    <property type="component" value="Unplaced"/>
</dbReference>
<gene>
    <name evidence="3" type="primary">LOC106162037</name>
</gene>
<reference evidence="3" key="1">
    <citation type="submission" date="2025-08" db="UniProtKB">
        <authorList>
            <consortium name="RefSeq"/>
        </authorList>
    </citation>
    <scope>IDENTIFICATION</scope>
    <source>
        <tissue evidence="3">Gonads</tissue>
    </source>
</reference>
<dbReference type="InParanoid" id="A0A2R2MTT0"/>